<evidence type="ECO:0000256" key="3">
    <source>
        <dbReference type="ARBA" id="ARBA00022692"/>
    </source>
</evidence>
<feature type="transmembrane region" description="Helical" evidence="6">
    <location>
        <begin position="79"/>
        <end position="103"/>
    </location>
</feature>
<evidence type="ECO:0000313" key="8">
    <source>
        <dbReference type="Proteomes" id="UP000681610"/>
    </source>
</evidence>
<keyword evidence="5 6" id="KW-0472">Membrane</keyword>
<evidence type="ECO:0000313" key="7">
    <source>
        <dbReference type="EMBL" id="MBO1883923.1"/>
    </source>
</evidence>
<proteinExistence type="predicted"/>
<dbReference type="PANTHER" id="PTHR30250:SF11">
    <property type="entry name" value="O-ANTIGEN TRANSPORTER-RELATED"/>
    <property type="match status" value="1"/>
</dbReference>
<feature type="transmembrane region" description="Helical" evidence="6">
    <location>
        <begin position="115"/>
        <end position="140"/>
    </location>
</feature>
<feature type="transmembrane region" description="Helical" evidence="6">
    <location>
        <begin position="385"/>
        <end position="404"/>
    </location>
</feature>
<feature type="transmembrane region" description="Helical" evidence="6">
    <location>
        <begin position="296"/>
        <end position="315"/>
    </location>
</feature>
<dbReference type="Proteomes" id="UP000681610">
    <property type="component" value="Unassembled WGS sequence"/>
</dbReference>
<organism evidence="7 8">
    <name type="scientific">Capnocytophaga bilenii</name>
    <dbReference type="NCBI Taxonomy" id="2819369"/>
    <lineage>
        <taxon>Bacteria</taxon>
        <taxon>Pseudomonadati</taxon>
        <taxon>Bacteroidota</taxon>
        <taxon>Flavobacteriia</taxon>
        <taxon>Flavobacteriales</taxon>
        <taxon>Flavobacteriaceae</taxon>
        <taxon>Capnocytophaga</taxon>
    </lineage>
</organism>
<name>A0ABS3PY71_9FLAO</name>
<dbReference type="Pfam" id="PF13440">
    <property type="entry name" value="Polysacc_synt_3"/>
    <property type="match status" value="1"/>
</dbReference>
<dbReference type="RefSeq" id="WP_208058494.1">
    <property type="nucleotide sequence ID" value="NZ_JAGDYP010000003.1"/>
</dbReference>
<feature type="transmembrane region" description="Helical" evidence="6">
    <location>
        <begin position="147"/>
        <end position="167"/>
    </location>
</feature>
<sequence>MKNNNFIKSFLIYGLTSGISRFVSLLLIPLYVRIFSTSENGVIDMIQTIIQASMIFGLLQLESSLQRYYYELDNRNRKIMISTIIIFVFVLSLLISISLCLSADNISTYFFKTDLYSVEICIAAMIIPLINISILNFIILRYKKRSIVFSVITFIQVLLTSSLIILFSLNFKWGIKSVFIGQLFGYFFVIVAQFVYIKNDVGFIFNKEALKKYLKFSLPELPARIGSESVSRMNRFILITYLSTSALGIYAVAVKFASSIELINSAFIMSWKPYMYESLKTDNYKTKFLQIYKTTLYFSFFIIISLSLYSPEIISLFTTREYYEAKFLLPGLFLFNGLYIIKSVVDIGPSVSKKMIYVTYIYFTVAIINIVFLFLGVKAFGLKGVVYALILTNFILIIFSWYITERIHPIGFEIKKFIIKFLLLSFIILILMNVELHLVIRVFINLFLMVFFLIYVLKNKELWRKLHF</sequence>
<accession>A0ABS3PY71</accession>
<feature type="transmembrane region" description="Helical" evidence="6">
    <location>
        <begin position="12"/>
        <end position="35"/>
    </location>
</feature>
<keyword evidence="2" id="KW-1003">Cell membrane</keyword>
<dbReference type="InterPro" id="IPR050833">
    <property type="entry name" value="Poly_Biosynth_Transport"/>
</dbReference>
<reference evidence="7 8" key="1">
    <citation type="submission" date="2021-03" db="EMBL/GenBank/DDBJ databases">
        <title>Isolation and description of Capnocytophaga bilenii sp. nov., a novel Capnocytophaga species, isolated from a gingivitis subject.</title>
        <authorList>
            <person name="Antezack A."/>
            <person name="Monnet-Corti V."/>
            <person name="La Scola B."/>
        </authorList>
    </citation>
    <scope>NUCLEOTIDE SEQUENCE [LARGE SCALE GENOMIC DNA]</scope>
    <source>
        <strain evidence="7 8">Marseille-Q4570</strain>
    </source>
</reference>
<evidence type="ECO:0000256" key="6">
    <source>
        <dbReference type="SAM" id="Phobius"/>
    </source>
</evidence>
<evidence type="ECO:0000256" key="1">
    <source>
        <dbReference type="ARBA" id="ARBA00004651"/>
    </source>
</evidence>
<dbReference type="PANTHER" id="PTHR30250">
    <property type="entry name" value="PST FAMILY PREDICTED COLANIC ACID TRANSPORTER"/>
    <property type="match status" value="1"/>
</dbReference>
<keyword evidence="4 6" id="KW-1133">Transmembrane helix</keyword>
<comment type="subcellular location">
    <subcellularLocation>
        <location evidence="1">Cell membrane</location>
        <topology evidence="1">Multi-pass membrane protein</topology>
    </subcellularLocation>
</comment>
<evidence type="ECO:0000256" key="4">
    <source>
        <dbReference type="ARBA" id="ARBA00022989"/>
    </source>
</evidence>
<gene>
    <name evidence="7" type="ORF">J4N46_05725</name>
</gene>
<evidence type="ECO:0000256" key="2">
    <source>
        <dbReference type="ARBA" id="ARBA00022475"/>
    </source>
</evidence>
<evidence type="ECO:0000256" key="5">
    <source>
        <dbReference type="ARBA" id="ARBA00023136"/>
    </source>
</evidence>
<comment type="caution">
    <text evidence="7">The sequence shown here is derived from an EMBL/GenBank/DDBJ whole genome shotgun (WGS) entry which is preliminary data.</text>
</comment>
<feature type="transmembrane region" description="Helical" evidence="6">
    <location>
        <begin position="438"/>
        <end position="457"/>
    </location>
</feature>
<feature type="transmembrane region" description="Helical" evidence="6">
    <location>
        <begin position="179"/>
        <end position="197"/>
    </location>
</feature>
<feature type="transmembrane region" description="Helical" evidence="6">
    <location>
        <begin position="357"/>
        <end position="379"/>
    </location>
</feature>
<protein>
    <submittedName>
        <fullName evidence="7">Oligosaccharide flippase family protein</fullName>
    </submittedName>
</protein>
<dbReference type="EMBL" id="JAGDYP010000003">
    <property type="protein sequence ID" value="MBO1883923.1"/>
    <property type="molecule type" value="Genomic_DNA"/>
</dbReference>
<keyword evidence="3 6" id="KW-0812">Transmembrane</keyword>
<feature type="transmembrane region" description="Helical" evidence="6">
    <location>
        <begin position="41"/>
        <end position="59"/>
    </location>
</feature>
<keyword evidence="8" id="KW-1185">Reference proteome</keyword>
<feature type="transmembrane region" description="Helical" evidence="6">
    <location>
        <begin position="416"/>
        <end position="432"/>
    </location>
</feature>
<feature type="transmembrane region" description="Helical" evidence="6">
    <location>
        <begin position="327"/>
        <end position="345"/>
    </location>
</feature>